<feature type="domain" description="Cryptochrome/DNA photolyase FAD-binding" evidence="7">
    <location>
        <begin position="108"/>
        <end position="301"/>
    </location>
</feature>
<dbReference type="Proteomes" id="UP001528411">
    <property type="component" value="Unassembled WGS sequence"/>
</dbReference>
<comment type="similarity">
    <text evidence="6">Belongs to the DNA photolyase family.</text>
</comment>
<evidence type="ECO:0000256" key="4">
    <source>
        <dbReference type="ARBA" id="ARBA00022827"/>
    </source>
</evidence>
<evidence type="ECO:0000256" key="6">
    <source>
        <dbReference type="RuleBase" id="RU004182"/>
    </source>
</evidence>
<dbReference type="InterPro" id="IPR002081">
    <property type="entry name" value="Cryptochrome/DNA_photolyase_1"/>
</dbReference>
<evidence type="ECO:0000256" key="3">
    <source>
        <dbReference type="ARBA" id="ARBA00022630"/>
    </source>
</evidence>
<dbReference type="InterPro" id="IPR005101">
    <property type="entry name" value="Cryptochr/Photolyase_FAD-bd"/>
</dbReference>
<protein>
    <submittedName>
        <fullName evidence="8">FAD-binding domain-containing protein</fullName>
    </submittedName>
</protein>
<keyword evidence="5 6" id="KW-0157">Chromophore</keyword>
<comment type="caution">
    <text evidence="8">The sequence shown here is derived from an EMBL/GenBank/DDBJ whole genome shotgun (WGS) entry which is preliminary data.</text>
</comment>
<keyword evidence="4 6" id="KW-0274">FAD</keyword>
<organism evidence="8 9">
    <name type="scientific">Psychrosphaera algicola</name>
    <dbReference type="NCBI Taxonomy" id="3023714"/>
    <lineage>
        <taxon>Bacteria</taxon>
        <taxon>Pseudomonadati</taxon>
        <taxon>Pseudomonadota</taxon>
        <taxon>Gammaproteobacteria</taxon>
        <taxon>Alteromonadales</taxon>
        <taxon>Pseudoalteromonadaceae</taxon>
        <taxon>Psychrosphaera</taxon>
    </lineage>
</organism>
<evidence type="ECO:0000256" key="2">
    <source>
        <dbReference type="ARBA" id="ARBA00005862"/>
    </source>
</evidence>
<evidence type="ECO:0000313" key="9">
    <source>
        <dbReference type="Proteomes" id="UP001528411"/>
    </source>
</evidence>
<dbReference type="PROSITE" id="PS00394">
    <property type="entry name" value="DNA_PHOTOLYASES_1_1"/>
    <property type="match status" value="1"/>
</dbReference>
<dbReference type="Gene3D" id="1.25.40.80">
    <property type="match status" value="1"/>
</dbReference>
<dbReference type="InterPro" id="IPR018394">
    <property type="entry name" value="DNA_photolyase_1_CS_C"/>
</dbReference>
<dbReference type="SUPFAM" id="SSF48173">
    <property type="entry name" value="Cryptochrome/photolyase FAD-binding domain"/>
    <property type="match status" value="1"/>
</dbReference>
<sequence length="304" mass="35331">MVRASSNDWVFSLSLENHLTQVNDASDQNQLSSKWPLANEVEQTVLPTFFQTKLANYKVDRDIPGVKGTSGLSPYLAIGAISARSVLKRLMYKHPDILYSPDSAEFSWLNELIWRDFYRHLLFHFPDLIKGRSFNAKYDQLQWPPTETYFQLWRDAKTGFPIIDAAMRQLQQTGWMHNRLRMIVASFLTKNLLVNWRLGEAYFMQQLIDGDFAANNGGWQWSAGTGCDAQPYFRVFNPQSQSKKFDPSGKFIRTYLPELRDVPDKYIHAPFEYLIQQGQADKYWPEIVDLKSSRVNAIEFYGMK</sequence>
<dbReference type="PROSITE" id="PS00691">
    <property type="entry name" value="DNA_PHOTOLYASES_1_2"/>
    <property type="match status" value="1"/>
</dbReference>
<accession>A0ABT5FCI4</accession>
<gene>
    <name evidence="8" type="ORF">PN838_11385</name>
</gene>
<evidence type="ECO:0000259" key="7">
    <source>
        <dbReference type="Pfam" id="PF03441"/>
    </source>
</evidence>
<evidence type="ECO:0000256" key="5">
    <source>
        <dbReference type="ARBA" id="ARBA00022991"/>
    </source>
</evidence>
<evidence type="ECO:0000313" key="8">
    <source>
        <dbReference type="EMBL" id="MDC2889263.1"/>
    </source>
</evidence>
<dbReference type="EMBL" id="JAQOMS010000002">
    <property type="protein sequence ID" value="MDC2889263.1"/>
    <property type="molecule type" value="Genomic_DNA"/>
</dbReference>
<name>A0ABT5FCI4_9GAMM</name>
<reference evidence="8 9" key="1">
    <citation type="submission" date="2023-01" db="EMBL/GenBank/DDBJ databases">
        <title>Psychrosphaera sp. nov., isolated from marine algae.</title>
        <authorList>
            <person name="Bayburt H."/>
            <person name="Choi B.J."/>
            <person name="Kim J.M."/>
            <person name="Choi D.G."/>
            <person name="Jeon C.O."/>
        </authorList>
    </citation>
    <scope>NUCLEOTIDE SEQUENCE [LARGE SCALE GENOMIC DNA]</scope>
    <source>
        <strain evidence="8 9">G1-22</strain>
    </source>
</reference>
<dbReference type="Pfam" id="PF03441">
    <property type="entry name" value="FAD_binding_7"/>
    <property type="match status" value="1"/>
</dbReference>
<keyword evidence="9" id="KW-1185">Reference proteome</keyword>
<keyword evidence="3 6" id="KW-0285">Flavoprotein</keyword>
<comment type="similarity">
    <text evidence="2">Belongs to the DNA photolyase class-1 family.</text>
</comment>
<dbReference type="RefSeq" id="WP_272180737.1">
    <property type="nucleotide sequence ID" value="NZ_JAQOMS010000002.1"/>
</dbReference>
<proteinExistence type="inferred from homology"/>
<evidence type="ECO:0000256" key="1">
    <source>
        <dbReference type="ARBA" id="ARBA00001974"/>
    </source>
</evidence>
<comment type="cofactor">
    <cofactor evidence="1">
        <name>FAD</name>
        <dbReference type="ChEBI" id="CHEBI:57692"/>
    </cofactor>
</comment>
<dbReference type="PANTHER" id="PTHR11455:SF9">
    <property type="entry name" value="CRYPTOCHROME CIRCADIAN CLOCK 5 ISOFORM X1"/>
    <property type="match status" value="1"/>
</dbReference>
<dbReference type="PANTHER" id="PTHR11455">
    <property type="entry name" value="CRYPTOCHROME"/>
    <property type="match status" value="1"/>
</dbReference>
<dbReference type="Gene3D" id="1.10.579.10">
    <property type="entry name" value="DNA Cyclobutane Dipyrimidine Photolyase, subunit A, domain 3"/>
    <property type="match status" value="1"/>
</dbReference>
<dbReference type="InterPro" id="IPR036134">
    <property type="entry name" value="Crypto/Photolyase_FAD-like_sf"/>
</dbReference>
<dbReference type="PRINTS" id="PR00147">
    <property type="entry name" value="DNAPHOTLYASE"/>
</dbReference>